<feature type="region of interest" description="Disordered" evidence="2">
    <location>
        <begin position="294"/>
        <end position="321"/>
    </location>
</feature>
<dbReference type="InterPro" id="IPR003018">
    <property type="entry name" value="GAF"/>
</dbReference>
<dbReference type="SUPFAM" id="SSF55781">
    <property type="entry name" value="GAF domain-like"/>
    <property type="match status" value="3"/>
</dbReference>
<dbReference type="STRING" id="164328.H3GZ69"/>
<feature type="compositionally biased region" description="Acidic residues" evidence="2">
    <location>
        <begin position="64"/>
        <end position="96"/>
    </location>
</feature>
<evidence type="ECO:0000313" key="5">
    <source>
        <dbReference type="Proteomes" id="UP000005238"/>
    </source>
</evidence>
<sequence>MTRTQVEIRLMTPKHAAKKVGPPPSYQQAQGMPNAKLTPATVAPFPAFMRSRRSVDGSMRAGDDETESYADSFEAEDAEEENDDGEQENDDAEEETGGAPPDNESELAPSETSNAAENESENESEDVAVDASDYSNTVDEENSGQDTLVDDLSSRQPTARVKTTNRERERQTLMYYDQHTYTVISHLRAVNKRLSHQLEQQNKLVAHLTEEKKQHVQLIDSLRTESLEVYMTKLEKAEEERKELQQRHAHQLANYSHELSRLERLLEKAHVVVQEKDNELRLQRTRQLYCSTLTTPSGSTTAPHRKNSVTLAGGVSPNSTAGRRESLQVKNIFSDDIWKGLLPLPPVATNSSGDTNKDPPREANTVLTSSLAPLSFTSHVGQAFEQLLSHQLMALHDSTLDRSTRDWLREVMARSLQHVAESTHMYQLAEVLTEECRELMQAEQVLVLVVDKSQQEFWCRMPSRLAPENIAQEAKSTNSSKPQMSTVRSALSPLNYLAGSPSSISAAVPSRHPSNSVATDNADHLVMHPYASTLLVPILHDNRVLAVVQVCGKLTQVEALGLSIALERCDAFTPEDQALLTLVCHFSSGLFPKVAYFTDVESNKVNEETFIQLAPEIFTCLHFDELGKVVIENAKNILDADRCSLFVADNASRTLHNWHSDISGAGVEVYQRSEQKANTGMTIHFGQGIVGLVAETQQSINIPDAYDDPRFNSAWDQKTHYRTKSMLTVPIISNMGTPEKPGAATACSGKRGEEDKEKKSPAYPPREQTLLGVVQVINKSGGAPFRAKDEFLLQTISKLIALAIENSQLFQRNQELCWNVGKLISDGDLVEAIVSLGTAAEQIIGVEGAAVYVVDPDTHELVTFHHKRRYRIALSESTYAGSLMEDAVRSQQLTIVNDVGKASSFNPFVDSLSGIPARNVLFAPLLVDDSEGILSGMDRLSKSGGEDMFTTASGSGQKLVGLLQLVNSKGRKTHFDQHDLFLSIVQSQSCSVLAAILEKQRMLRQKEQIALLLDASMSFFKEMSVIGVINAVYNACVSIFDAETTAHLYLWEENENGHPVKDRERHMWTSKISPQAAASLAAHSSTTNMHLVATDARGATGMSFIPSLGAQSRKLSVVTDQTLRAPTSEGLFQQVLMRSSAVIVKHWIVDEEDGGPTAEGQRQDAVAAGSRSEQLSTLPILTRQISGALGVCHDLTTVSTRARKMQGMLELSRQSPVAAVSLTLTSRGHLGSFSQPVNVCSRGFSVRSLIAELHPIATSNLTVHSLYLGEDGHRWGFQLSGATAHEMSCEHFVQWIGKNVELPAGCTEAAVYGKLRMDLENVYTRKEVITGVIDSRQPQLEADEDSDSPGDNEVRVESTLSRSILLKLRQLLWEFTDAAWQVDVARASHALFGAFANYGSEDGVKAKKMLSRRELELALSTKSGGAGISLTLVEWDQLHACFADEATGFVDVEAMLTALRPQLKNFPSINDLSKALHTGRNDLCLLHTYSSSLATGSSANSSTTSSSEGVSVDSVGIASRSSTTSARGTTLALYTPVYDGSVSLVG</sequence>
<dbReference type="PANTHER" id="PTHR43155:SF2">
    <property type="entry name" value="CYCLIC DI-GMP PHOSPHODIESTERASE PA4108"/>
    <property type="match status" value="1"/>
</dbReference>
<evidence type="ECO:0000256" key="1">
    <source>
        <dbReference type="SAM" id="Coils"/>
    </source>
</evidence>
<accession>H3GZ69</accession>
<feature type="domain" description="GAF" evidence="3">
    <location>
        <begin position="622"/>
        <end position="814"/>
    </location>
</feature>
<evidence type="ECO:0000313" key="4">
    <source>
        <dbReference type="EnsemblProtists" id="Phyra83063"/>
    </source>
</evidence>
<feature type="coiled-coil region" evidence="1">
    <location>
        <begin position="191"/>
        <end position="279"/>
    </location>
</feature>
<evidence type="ECO:0000256" key="2">
    <source>
        <dbReference type="SAM" id="MobiDB-lite"/>
    </source>
</evidence>
<protein>
    <recommendedName>
        <fullName evidence="3">GAF domain-containing protein</fullName>
    </recommendedName>
</protein>
<dbReference type="Pfam" id="PF01590">
    <property type="entry name" value="GAF"/>
    <property type="match status" value="2"/>
</dbReference>
<dbReference type="GO" id="GO:0141162">
    <property type="term" value="P:negative regulation of cAMP/PKA signal transduction"/>
    <property type="evidence" value="ECO:0000318"/>
    <property type="project" value="GO_Central"/>
</dbReference>
<organism evidence="4 5">
    <name type="scientific">Phytophthora ramorum</name>
    <name type="common">Sudden oak death agent</name>
    <dbReference type="NCBI Taxonomy" id="164328"/>
    <lineage>
        <taxon>Eukaryota</taxon>
        <taxon>Sar</taxon>
        <taxon>Stramenopiles</taxon>
        <taxon>Oomycota</taxon>
        <taxon>Peronosporomycetes</taxon>
        <taxon>Peronosporales</taxon>
        <taxon>Peronosporaceae</taxon>
        <taxon>Phytophthora</taxon>
    </lineage>
</organism>
<dbReference type="eggNOG" id="KOG3689">
    <property type="taxonomic scope" value="Eukaryota"/>
</dbReference>
<dbReference type="GO" id="GO:0047555">
    <property type="term" value="F:3',5'-cyclic-GMP phosphodiesterase activity"/>
    <property type="evidence" value="ECO:0000318"/>
    <property type="project" value="GO_Central"/>
</dbReference>
<keyword evidence="5" id="KW-1185">Reference proteome</keyword>
<dbReference type="HOGENOM" id="CLU_003709_0_0_1"/>
<dbReference type="InterPro" id="IPR029016">
    <property type="entry name" value="GAF-like_dom_sf"/>
</dbReference>
<proteinExistence type="predicted"/>
<reference evidence="4" key="2">
    <citation type="submission" date="2015-06" db="UniProtKB">
        <authorList>
            <consortium name="EnsemblProtists"/>
        </authorList>
    </citation>
    <scope>IDENTIFICATION</scope>
    <source>
        <strain evidence="4">Pr102</strain>
    </source>
</reference>
<dbReference type="EnsemblProtists" id="Phyra83063">
    <property type="protein sequence ID" value="Phyra83063"/>
    <property type="gene ID" value="Phyra83063"/>
</dbReference>
<name>H3GZ69_PHYRM</name>
<dbReference type="GO" id="GO:0004115">
    <property type="term" value="F:3',5'-cyclic-AMP phosphodiesterase activity"/>
    <property type="evidence" value="ECO:0000318"/>
    <property type="project" value="GO_Central"/>
</dbReference>
<keyword evidence="1" id="KW-0175">Coiled coil</keyword>
<dbReference type="EMBL" id="DS566079">
    <property type="status" value="NOT_ANNOTATED_CDS"/>
    <property type="molecule type" value="Genomic_DNA"/>
</dbReference>
<feature type="compositionally biased region" description="Low complexity" evidence="2">
    <location>
        <begin position="108"/>
        <end position="117"/>
    </location>
</feature>
<feature type="compositionally biased region" description="Acidic residues" evidence="2">
    <location>
        <begin position="118"/>
        <end position="128"/>
    </location>
</feature>
<dbReference type="Proteomes" id="UP000005238">
    <property type="component" value="Unassembled WGS sequence"/>
</dbReference>
<dbReference type="PANTHER" id="PTHR43155">
    <property type="entry name" value="CYCLIC DI-GMP PHOSPHODIESTERASE PA4108-RELATED"/>
    <property type="match status" value="1"/>
</dbReference>
<feature type="region of interest" description="Disordered" evidence="2">
    <location>
        <begin position="1"/>
        <end position="167"/>
    </location>
</feature>
<dbReference type="OMA" id="QLANYSH"/>
<dbReference type="SMART" id="SM00065">
    <property type="entry name" value="GAF"/>
    <property type="match status" value="2"/>
</dbReference>
<evidence type="ECO:0000259" key="3">
    <source>
        <dbReference type="SMART" id="SM00065"/>
    </source>
</evidence>
<feature type="compositionally biased region" description="Basic and acidic residues" evidence="2">
    <location>
        <begin position="750"/>
        <end position="760"/>
    </location>
</feature>
<feature type="region of interest" description="Disordered" evidence="2">
    <location>
        <begin position="732"/>
        <end position="764"/>
    </location>
</feature>
<dbReference type="VEuPathDB" id="FungiDB:KRP22_14355"/>
<dbReference type="VEuPathDB" id="FungiDB:KRP23_14080"/>
<dbReference type="Gene3D" id="3.30.450.40">
    <property type="match status" value="3"/>
</dbReference>
<dbReference type="InParanoid" id="H3GZ69"/>
<feature type="domain" description="GAF" evidence="3">
    <location>
        <begin position="828"/>
        <end position="1008"/>
    </location>
</feature>
<reference evidence="5" key="1">
    <citation type="journal article" date="2006" name="Science">
        <title>Phytophthora genome sequences uncover evolutionary origins and mechanisms of pathogenesis.</title>
        <authorList>
            <person name="Tyler B.M."/>
            <person name="Tripathy S."/>
            <person name="Zhang X."/>
            <person name="Dehal P."/>
            <person name="Jiang R.H."/>
            <person name="Aerts A."/>
            <person name="Arredondo F.D."/>
            <person name="Baxter L."/>
            <person name="Bensasson D."/>
            <person name="Beynon J.L."/>
            <person name="Chapman J."/>
            <person name="Damasceno C.M."/>
            <person name="Dorrance A.E."/>
            <person name="Dou D."/>
            <person name="Dickerman A.W."/>
            <person name="Dubchak I.L."/>
            <person name="Garbelotto M."/>
            <person name="Gijzen M."/>
            <person name="Gordon S.G."/>
            <person name="Govers F."/>
            <person name="Grunwald N.J."/>
            <person name="Huang W."/>
            <person name="Ivors K.L."/>
            <person name="Jones R.W."/>
            <person name="Kamoun S."/>
            <person name="Krampis K."/>
            <person name="Lamour K.H."/>
            <person name="Lee M.K."/>
            <person name="McDonald W.H."/>
            <person name="Medina M."/>
            <person name="Meijer H.J."/>
            <person name="Nordberg E.K."/>
            <person name="Maclean D.J."/>
            <person name="Ospina-Giraldo M.D."/>
            <person name="Morris P.F."/>
            <person name="Phuntumart V."/>
            <person name="Putnam N.H."/>
            <person name="Rash S."/>
            <person name="Rose J.K."/>
            <person name="Sakihama Y."/>
            <person name="Salamov A.A."/>
            <person name="Savidor A."/>
            <person name="Scheuring C.F."/>
            <person name="Smith B.M."/>
            <person name="Sobral B.W."/>
            <person name="Terry A."/>
            <person name="Torto-Alalibo T.A."/>
            <person name="Win J."/>
            <person name="Xu Z."/>
            <person name="Zhang H."/>
            <person name="Grigoriev I.V."/>
            <person name="Rokhsar D.S."/>
            <person name="Boore J.L."/>
        </authorList>
    </citation>
    <scope>NUCLEOTIDE SEQUENCE [LARGE SCALE GENOMIC DNA]</scope>
    <source>
        <strain evidence="5">Pr102</strain>
    </source>
</reference>